<dbReference type="Proteomes" id="UP000059680">
    <property type="component" value="Chromosome 2"/>
</dbReference>
<keyword evidence="3" id="KW-1185">Reference proteome</keyword>
<dbReference type="InParanoid" id="A0A0P0VN22"/>
<name>A0A0P0VN22_ORYSJ</name>
<feature type="region of interest" description="Disordered" evidence="1">
    <location>
        <begin position="27"/>
        <end position="52"/>
    </location>
</feature>
<gene>
    <name evidence="2" type="ordered locus">Os02g0673301</name>
    <name evidence="2" type="ORF">OSNPB_020673301</name>
</gene>
<evidence type="ECO:0000313" key="3">
    <source>
        <dbReference type="Proteomes" id="UP000059680"/>
    </source>
</evidence>
<reference evidence="3" key="1">
    <citation type="journal article" date="2005" name="Nature">
        <title>The map-based sequence of the rice genome.</title>
        <authorList>
            <consortium name="International rice genome sequencing project (IRGSP)"/>
            <person name="Matsumoto T."/>
            <person name="Wu J."/>
            <person name="Kanamori H."/>
            <person name="Katayose Y."/>
            <person name="Fujisawa M."/>
            <person name="Namiki N."/>
            <person name="Mizuno H."/>
            <person name="Yamamoto K."/>
            <person name="Antonio B.A."/>
            <person name="Baba T."/>
            <person name="Sakata K."/>
            <person name="Nagamura Y."/>
            <person name="Aoki H."/>
            <person name="Arikawa K."/>
            <person name="Arita K."/>
            <person name="Bito T."/>
            <person name="Chiden Y."/>
            <person name="Fujitsuka N."/>
            <person name="Fukunaka R."/>
            <person name="Hamada M."/>
            <person name="Harada C."/>
            <person name="Hayashi A."/>
            <person name="Hijishita S."/>
            <person name="Honda M."/>
            <person name="Hosokawa S."/>
            <person name="Ichikawa Y."/>
            <person name="Idonuma A."/>
            <person name="Iijima M."/>
            <person name="Ikeda M."/>
            <person name="Ikeno M."/>
            <person name="Ito K."/>
            <person name="Ito S."/>
            <person name="Ito T."/>
            <person name="Ito Y."/>
            <person name="Ito Y."/>
            <person name="Iwabuchi A."/>
            <person name="Kamiya K."/>
            <person name="Karasawa W."/>
            <person name="Kurita K."/>
            <person name="Katagiri S."/>
            <person name="Kikuta A."/>
            <person name="Kobayashi H."/>
            <person name="Kobayashi N."/>
            <person name="Machita K."/>
            <person name="Maehara T."/>
            <person name="Masukawa M."/>
            <person name="Mizubayashi T."/>
            <person name="Mukai Y."/>
            <person name="Nagasaki H."/>
            <person name="Nagata Y."/>
            <person name="Naito S."/>
            <person name="Nakashima M."/>
            <person name="Nakama Y."/>
            <person name="Nakamichi Y."/>
            <person name="Nakamura M."/>
            <person name="Meguro A."/>
            <person name="Negishi M."/>
            <person name="Ohta I."/>
            <person name="Ohta T."/>
            <person name="Okamoto M."/>
            <person name="Ono N."/>
            <person name="Saji S."/>
            <person name="Sakaguchi M."/>
            <person name="Sakai K."/>
            <person name="Shibata M."/>
            <person name="Shimokawa T."/>
            <person name="Song J."/>
            <person name="Takazaki Y."/>
            <person name="Terasawa K."/>
            <person name="Tsugane M."/>
            <person name="Tsuji K."/>
            <person name="Ueda S."/>
            <person name="Waki K."/>
            <person name="Yamagata H."/>
            <person name="Yamamoto M."/>
            <person name="Yamamoto S."/>
            <person name="Yamane H."/>
            <person name="Yoshiki S."/>
            <person name="Yoshihara R."/>
            <person name="Yukawa K."/>
            <person name="Zhong H."/>
            <person name="Yano M."/>
            <person name="Yuan Q."/>
            <person name="Ouyang S."/>
            <person name="Liu J."/>
            <person name="Jones K.M."/>
            <person name="Gansberger K."/>
            <person name="Moffat K."/>
            <person name="Hill J."/>
            <person name="Bera J."/>
            <person name="Fadrosh D."/>
            <person name="Jin S."/>
            <person name="Johri S."/>
            <person name="Kim M."/>
            <person name="Overton L."/>
            <person name="Reardon M."/>
            <person name="Tsitrin T."/>
            <person name="Vuong H."/>
            <person name="Weaver B."/>
            <person name="Ciecko A."/>
            <person name="Tallon L."/>
            <person name="Jackson J."/>
            <person name="Pai G."/>
            <person name="Aken S.V."/>
            <person name="Utterback T."/>
            <person name="Reidmuller S."/>
            <person name="Feldblyum T."/>
            <person name="Hsiao J."/>
            <person name="Zismann V."/>
            <person name="Iobst S."/>
            <person name="de Vazeille A.R."/>
            <person name="Buell C.R."/>
            <person name="Ying K."/>
            <person name="Li Y."/>
            <person name="Lu T."/>
            <person name="Huang Y."/>
            <person name="Zhao Q."/>
            <person name="Feng Q."/>
            <person name="Zhang L."/>
            <person name="Zhu J."/>
            <person name="Weng Q."/>
            <person name="Mu J."/>
            <person name="Lu Y."/>
            <person name="Fan D."/>
            <person name="Liu Y."/>
            <person name="Guan J."/>
            <person name="Zhang Y."/>
            <person name="Yu S."/>
            <person name="Liu X."/>
            <person name="Zhang Y."/>
            <person name="Hong G."/>
            <person name="Han B."/>
            <person name="Choisne N."/>
            <person name="Demange N."/>
            <person name="Orjeda G."/>
            <person name="Samain S."/>
            <person name="Cattolico L."/>
            <person name="Pelletier E."/>
            <person name="Couloux A."/>
            <person name="Segurens B."/>
            <person name="Wincker P."/>
            <person name="D'Hont A."/>
            <person name="Scarpelli C."/>
            <person name="Weissenbach J."/>
            <person name="Salanoubat M."/>
            <person name="Quetier F."/>
            <person name="Yu Y."/>
            <person name="Kim H.R."/>
            <person name="Rambo T."/>
            <person name="Currie J."/>
            <person name="Collura K."/>
            <person name="Luo M."/>
            <person name="Yang T."/>
            <person name="Ammiraju J.S.S."/>
            <person name="Engler F."/>
            <person name="Soderlund C."/>
            <person name="Wing R.A."/>
            <person name="Palmer L.E."/>
            <person name="de la Bastide M."/>
            <person name="Spiegel L."/>
            <person name="Nascimento L."/>
            <person name="Zutavern T."/>
            <person name="O'Shaughnessy A."/>
            <person name="Dike S."/>
            <person name="Dedhia N."/>
            <person name="Preston R."/>
            <person name="Balija V."/>
            <person name="McCombie W.R."/>
            <person name="Chow T."/>
            <person name="Chen H."/>
            <person name="Chung M."/>
            <person name="Chen C."/>
            <person name="Shaw J."/>
            <person name="Wu H."/>
            <person name="Hsiao K."/>
            <person name="Chao Y."/>
            <person name="Chu M."/>
            <person name="Cheng C."/>
            <person name="Hour A."/>
            <person name="Lee P."/>
            <person name="Lin S."/>
            <person name="Lin Y."/>
            <person name="Liou J."/>
            <person name="Liu S."/>
            <person name="Hsing Y."/>
            <person name="Raghuvanshi S."/>
            <person name="Mohanty A."/>
            <person name="Bharti A.K."/>
            <person name="Gaur A."/>
            <person name="Gupta V."/>
            <person name="Kumar D."/>
            <person name="Ravi V."/>
            <person name="Vij S."/>
            <person name="Kapur A."/>
            <person name="Khurana P."/>
            <person name="Khurana P."/>
            <person name="Khurana J.P."/>
            <person name="Tyagi A.K."/>
            <person name="Gaikwad K."/>
            <person name="Singh A."/>
            <person name="Dalal V."/>
            <person name="Srivastava S."/>
            <person name="Dixit A."/>
            <person name="Pal A.K."/>
            <person name="Ghazi I.A."/>
            <person name="Yadav M."/>
            <person name="Pandit A."/>
            <person name="Bhargava A."/>
            <person name="Sureshbabu K."/>
            <person name="Batra K."/>
            <person name="Sharma T.R."/>
            <person name="Mohapatra T."/>
            <person name="Singh N.K."/>
            <person name="Messing J."/>
            <person name="Nelson A.B."/>
            <person name="Fuks G."/>
            <person name="Kavchok S."/>
            <person name="Keizer G."/>
            <person name="Linton E."/>
            <person name="Llaca V."/>
            <person name="Song R."/>
            <person name="Tanyolac B."/>
            <person name="Young S."/>
            <person name="Ho-Il K."/>
            <person name="Hahn J.H."/>
            <person name="Sangsakoo G."/>
            <person name="Vanavichit A."/>
            <person name="de Mattos Luiz.A.T."/>
            <person name="Zimmer P.D."/>
            <person name="Malone G."/>
            <person name="Dellagostin O."/>
            <person name="de Oliveira A.C."/>
            <person name="Bevan M."/>
            <person name="Bancroft I."/>
            <person name="Minx P."/>
            <person name="Cordum H."/>
            <person name="Wilson R."/>
            <person name="Cheng Z."/>
            <person name="Jin W."/>
            <person name="Jiang J."/>
            <person name="Leong S.A."/>
            <person name="Iwama H."/>
            <person name="Gojobori T."/>
            <person name="Itoh T."/>
            <person name="Niimura Y."/>
            <person name="Fujii Y."/>
            <person name="Habara T."/>
            <person name="Sakai H."/>
            <person name="Sato Y."/>
            <person name="Wilson G."/>
            <person name="Kumar K."/>
            <person name="McCouch S."/>
            <person name="Juretic N."/>
            <person name="Hoen D."/>
            <person name="Wright S."/>
            <person name="Bruskiewich R."/>
            <person name="Bureau T."/>
            <person name="Miyao A."/>
            <person name="Hirochika H."/>
            <person name="Nishikawa T."/>
            <person name="Kadowaki K."/>
            <person name="Sugiura M."/>
            <person name="Burr B."/>
            <person name="Sasaki T."/>
        </authorList>
    </citation>
    <scope>NUCLEOTIDE SEQUENCE [LARGE SCALE GENOMIC DNA]</scope>
    <source>
        <strain evidence="3">cv. Nipponbare</strain>
    </source>
</reference>
<feature type="non-terminal residue" evidence="2">
    <location>
        <position position="1"/>
    </location>
</feature>
<reference evidence="2 3" key="2">
    <citation type="journal article" date="2013" name="Plant Cell Physiol.">
        <title>Rice Annotation Project Database (RAP-DB): an integrative and interactive database for rice genomics.</title>
        <authorList>
            <person name="Sakai H."/>
            <person name="Lee S.S."/>
            <person name="Tanaka T."/>
            <person name="Numa H."/>
            <person name="Kim J."/>
            <person name="Kawahara Y."/>
            <person name="Wakimoto H."/>
            <person name="Yang C.C."/>
            <person name="Iwamoto M."/>
            <person name="Abe T."/>
            <person name="Yamada Y."/>
            <person name="Muto A."/>
            <person name="Inokuchi H."/>
            <person name="Ikemura T."/>
            <person name="Matsumoto T."/>
            <person name="Sasaki T."/>
            <person name="Itoh T."/>
        </authorList>
    </citation>
    <scope>NUCLEOTIDE SEQUENCE [LARGE SCALE GENOMIC DNA]</scope>
    <source>
        <strain evidence="3">cv. Nipponbare</strain>
    </source>
</reference>
<feature type="non-terminal residue" evidence="2">
    <location>
        <position position="236"/>
    </location>
</feature>
<feature type="region of interest" description="Disordered" evidence="1">
    <location>
        <begin position="166"/>
        <end position="236"/>
    </location>
</feature>
<dbReference type="PaxDb" id="39947-A0A0P0VN22"/>
<dbReference type="AlphaFoldDB" id="A0A0P0VN22"/>
<dbReference type="eggNOG" id="ENOG502R871">
    <property type="taxonomic scope" value="Eukaryota"/>
</dbReference>
<dbReference type="EMBL" id="AP014958">
    <property type="protein sequence ID" value="BAS80252.1"/>
    <property type="molecule type" value="Genomic_DNA"/>
</dbReference>
<reference evidence="2 3" key="3">
    <citation type="journal article" date="2013" name="Rice">
        <title>Improvement of the Oryza sativa Nipponbare reference genome using next generation sequence and optical map data.</title>
        <authorList>
            <person name="Kawahara Y."/>
            <person name="de la Bastide M."/>
            <person name="Hamilton J.P."/>
            <person name="Kanamori H."/>
            <person name="McCombie W.R."/>
            <person name="Ouyang S."/>
            <person name="Schwartz D.C."/>
            <person name="Tanaka T."/>
            <person name="Wu J."/>
            <person name="Zhou S."/>
            <person name="Childs K.L."/>
            <person name="Davidson R.M."/>
            <person name="Lin H."/>
            <person name="Quesada-Ocampo L."/>
            <person name="Vaillancourt B."/>
            <person name="Sakai H."/>
            <person name="Lee S.S."/>
            <person name="Kim J."/>
            <person name="Numa H."/>
            <person name="Itoh T."/>
            <person name="Buell C.R."/>
            <person name="Matsumoto T."/>
        </authorList>
    </citation>
    <scope>NUCLEOTIDE SEQUENCE [LARGE SCALE GENOMIC DNA]</scope>
    <source>
        <strain evidence="3">cv. Nipponbare</strain>
    </source>
</reference>
<protein>
    <submittedName>
        <fullName evidence="2">Os02g0673301 protein</fullName>
    </submittedName>
</protein>
<dbReference type="Gramene" id="Os02t0673301-00">
    <property type="protein sequence ID" value="Os02t0673301-00"/>
    <property type="gene ID" value="Os02g0673301"/>
</dbReference>
<evidence type="ECO:0000313" key="2">
    <source>
        <dbReference type="EMBL" id="BAS80252.1"/>
    </source>
</evidence>
<feature type="compositionally biased region" description="Basic and acidic residues" evidence="1">
    <location>
        <begin position="201"/>
        <end position="236"/>
    </location>
</feature>
<organism evidence="2 3">
    <name type="scientific">Oryza sativa subsp. japonica</name>
    <name type="common">Rice</name>
    <dbReference type="NCBI Taxonomy" id="39947"/>
    <lineage>
        <taxon>Eukaryota</taxon>
        <taxon>Viridiplantae</taxon>
        <taxon>Streptophyta</taxon>
        <taxon>Embryophyta</taxon>
        <taxon>Tracheophyta</taxon>
        <taxon>Spermatophyta</taxon>
        <taxon>Magnoliopsida</taxon>
        <taxon>Liliopsida</taxon>
        <taxon>Poales</taxon>
        <taxon>Poaceae</taxon>
        <taxon>BOP clade</taxon>
        <taxon>Oryzoideae</taxon>
        <taxon>Oryzeae</taxon>
        <taxon>Oryzinae</taxon>
        <taxon>Oryza</taxon>
        <taxon>Oryza sativa</taxon>
    </lineage>
</organism>
<feature type="compositionally biased region" description="Acidic residues" evidence="1">
    <location>
        <begin position="172"/>
        <end position="184"/>
    </location>
</feature>
<proteinExistence type="predicted"/>
<evidence type="ECO:0000256" key="1">
    <source>
        <dbReference type="SAM" id="MobiDB-lite"/>
    </source>
</evidence>
<accession>A0A0P0VN22</accession>
<sequence length="236" mass="25829">QDGRERAQVALKLVHGRVHVRHGEVQRLGAGHGGDRGGRLPENPRALRGQPRAHVAEQPLDVLGRLDLGADAAVERLDAVRAVAHRGAHLGVLRVRVAEAEPPVRRLPPRQVGLRVLRRLGVEHALVPLRLGRGGLRREVVLDAALDGAGELLHVAHREEVQLLAGPHRPDDDADGEADDDADADGGHPLLRQVQQLVDAVPRHGDEAERQDEDGHAVVEPRLHRWYEPREGGRRS</sequence>